<keyword evidence="1" id="KW-0472">Membrane</keyword>
<sequence>MAFNFNPFAWLKNASVVQVLMAVGATITSVVVLVAVIYVYTSGLYKTLPIIGDPNLKTFADLWDEAAEISDEVRMKVSYMSDISASPTLDCGAALVSAQEVLADMERADDELDKFDGKIPGLGTAGGNIAASDARTAAGKLVTSAGDWSGFWHELIPAGKQVVELEIDKIKALAAVGCITTDPEQLARAIEAIIPFAESQLAIINSKLMPFLNSDRLQVSSDAHLTAIQDFVGATGITLKLLSSPTAAELGL</sequence>
<dbReference type="EMBL" id="MEVL01000005">
    <property type="protein sequence ID" value="OGC62718.1"/>
    <property type="molecule type" value="Genomic_DNA"/>
</dbReference>
<keyword evidence="1" id="KW-1133">Transmembrane helix</keyword>
<dbReference type="STRING" id="1802628.A2890_00500"/>
<dbReference type="Proteomes" id="UP000176967">
    <property type="component" value="Unassembled WGS sequence"/>
</dbReference>
<feature type="transmembrane region" description="Helical" evidence="1">
    <location>
        <begin position="20"/>
        <end position="40"/>
    </location>
</feature>
<evidence type="ECO:0000313" key="3">
    <source>
        <dbReference type="Proteomes" id="UP000176967"/>
    </source>
</evidence>
<evidence type="ECO:0000313" key="2">
    <source>
        <dbReference type="EMBL" id="OGC62718.1"/>
    </source>
</evidence>
<evidence type="ECO:0000256" key="1">
    <source>
        <dbReference type="SAM" id="Phobius"/>
    </source>
</evidence>
<organism evidence="2 3">
    <name type="scientific">candidate division WWE3 bacterium RIFCSPLOWO2_01_FULL_53_14</name>
    <dbReference type="NCBI Taxonomy" id="1802628"/>
    <lineage>
        <taxon>Bacteria</taxon>
        <taxon>Katanobacteria</taxon>
    </lineage>
</organism>
<reference evidence="2 3" key="1">
    <citation type="journal article" date="2016" name="Nat. Commun.">
        <title>Thousands of microbial genomes shed light on interconnected biogeochemical processes in an aquifer system.</title>
        <authorList>
            <person name="Anantharaman K."/>
            <person name="Brown C.T."/>
            <person name="Hug L.A."/>
            <person name="Sharon I."/>
            <person name="Castelle C.J."/>
            <person name="Probst A.J."/>
            <person name="Thomas B.C."/>
            <person name="Singh A."/>
            <person name="Wilkins M.J."/>
            <person name="Karaoz U."/>
            <person name="Brodie E.L."/>
            <person name="Williams K.H."/>
            <person name="Hubbard S.S."/>
            <person name="Banfield J.F."/>
        </authorList>
    </citation>
    <scope>NUCLEOTIDE SEQUENCE [LARGE SCALE GENOMIC DNA]</scope>
</reference>
<dbReference type="AlphaFoldDB" id="A0A1F4W0C4"/>
<keyword evidence="1" id="KW-0812">Transmembrane</keyword>
<comment type="caution">
    <text evidence="2">The sequence shown here is derived from an EMBL/GenBank/DDBJ whole genome shotgun (WGS) entry which is preliminary data.</text>
</comment>
<name>A0A1F4W0C4_UNCKA</name>
<gene>
    <name evidence="2" type="ORF">A2890_00500</name>
</gene>
<protein>
    <submittedName>
        <fullName evidence="2">Uncharacterized protein</fullName>
    </submittedName>
</protein>
<proteinExistence type="predicted"/>
<accession>A0A1F4W0C4</accession>